<keyword evidence="5" id="KW-0049">Antioxidant</keyword>
<dbReference type="PROSITE" id="PS51352">
    <property type="entry name" value="THIOREDOXIN_2"/>
    <property type="match status" value="1"/>
</dbReference>
<dbReference type="AlphaFoldDB" id="D1PKI9"/>
<accession>D1PKI9</accession>
<dbReference type="GO" id="GO:0045454">
    <property type="term" value="P:cell redox homeostasis"/>
    <property type="evidence" value="ECO:0007669"/>
    <property type="project" value="TreeGrafter"/>
</dbReference>
<dbReference type="Proteomes" id="UP000003438">
    <property type="component" value="Unassembled WGS sequence"/>
</dbReference>
<evidence type="ECO:0000256" key="8">
    <source>
        <dbReference type="ARBA" id="ARBA00023284"/>
    </source>
</evidence>
<dbReference type="PANTHER" id="PTHR42801:SF4">
    <property type="entry name" value="AHPC_TSA FAMILY PROTEIN"/>
    <property type="match status" value="1"/>
</dbReference>
<dbReference type="InterPro" id="IPR013766">
    <property type="entry name" value="Thioredoxin_domain"/>
</dbReference>
<organism evidence="14 15">
    <name type="scientific">Subdoligranulum variabile DSM 15176</name>
    <dbReference type="NCBI Taxonomy" id="411471"/>
    <lineage>
        <taxon>Bacteria</taxon>
        <taxon>Bacillati</taxon>
        <taxon>Bacillota</taxon>
        <taxon>Clostridia</taxon>
        <taxon>Eubacteriales</taxon>
        <taxon>Oscillospiraceae</taxon>
        <taxon>Subdoligranulum</taxon>
    </lineage>
</organism>
<dbReference type="EMBL" id="ACBY02000020">
    <property type="protein sequence ID" value="EFB76497.1"/>
    <property type="molecule type" value="Genomic_DNA"/>
</dbReference>
<dbReference type="SUPFAM" id="SSF52833">
    <property type="entry name" value="Thioredoxin-like"/>
    <property type="match status" value="1"/>
</dbReference>
<dbReference type="HOGENOM" id="CLU_042529_14_1_9"/>
<dbReference type="CDD" id="cd03017">
    <property type="entry name" value="PRX_BCP"/>
    <property type="match status" value="1"/>
</dbReference>
<dbReference type="InterPro" id="IPR000866">
    <property type="entry name" value="AhpC/TSA"/>
</dbReference>
<dbReference type="Gene3D" id="3.40.30.10">
    <property type="entry name" value="Glutaredoxin"/>
    <property type="match status" value="1"/>
</dbReference>
<evidence type="ECO:0000256" key="6">
    <source>
        <dbReference type="ARBA" id="ARBA00023002"/>
    </source>
</evidence>
<keyword evidence="4 14" id="KW-0575">Peroxidase</keyword>
<evidence type="ECO:0000256" key="10">
    <source>
        <dbReference type="ARBA" id="ARBA00038489"/>
    </source>
</evidence>
<evidence type="ECO:0000256" key="4">
    <source>
        <dbReference type="ARBA" id="ARBA00022559"/>
    </source>
</evidence>
<dbReference type="STRING" id="411471.SUBVAR_04865"/>
<evidence type="ECO:0000256" key="11">
    <source>
        <dbReference type="ARBA" id="ARBA00041373"/>
    </source>
</evidence>
<feature type="domain" description="Thioredoxin" evidence="13">
    <location>
        <begin position="35"/>
        <end position="187"/>
    </location>
</feature>
<keyword evidence="8" id="KW-0676">Redox-active center</keyword>
<comment type="similarity">
    <text evidence="10">Belongs to the peroxiredoxin family. BCP/PrxQ subfamily.</text>
</comment>
<dbReference type="InterPro" id="IPR050924">
    <property type="entry name" value="Peroxiredoxin_BCP/PrxQ"/>
</dbReference>
<protein>
    <recommendedName>
        <fullName evidence="3">thioredoxin-dependent peroxiredoxin</fullName>
        <ecNumber evidence="3">1.11.1.24</ecNumber>
    </recommendedName>
    <alternativeName>
        <fullName evidence="11">Bacterioferritin comigratory protein</fullName>
    </alternativeName>
    <alternativeName>
        <fullName evidence="9">Thioredoxin peroxidase</fullName>
    </alternativeName>
</protein>
<dbReference type="Pfam" id="PF00578">
    <property type="entry name" value="AhpC-TSA"/>
    <property type="match status" value="1"/>
</dbReference>
<comment type="catalytic activity">
    <reaction evidence="12">
        <text>a hydroperoxide + [thioredoxin]-dithiol = an alcohol + [thioredoxin]-disulfide + H2O</text>
        <dbReference type="Rhea" id="RHEA:62620"/>
        <dbReference type="Rhea" id="RHEA-COMP:10698"/>
        <dbReference type="Rhea" id="RHEA-COMP:10700"/>
        <dbReference type="ChEBI" id="CHEBI:15377"/>
        <dbReference type="ChEBI" id="CHEBI:29950"/>
        <dbReference type="ChEBI" id="CHEBI:30879"/>
        <dbReference type="ChEBI" id="CHEBI:35924"/>
        <dbReference type="ChEBI" id="CHEBI:50058"/>
        <dbReference type="EC" id="1.11.1.24"/>
    </reaction>
</comment>
<reference evidence="14" key="1">
    <citation type="submission" date="2009-12" db="EMBL/GenBank/DDBJ databases">
        <authorList>
            <person name="Weinstock G."/>
            <person name="Sodergren E."/>
            <person name="Clifton S."/>
            <person name="Fulton L."/>
            <person name="Fulton B."/>
            <person name="Courtney L."/>
            <person name="Fronick C."/>
            <person name="Harrison M."/>
            <person name="Strong C."/>
            <person name="Farmer C."/>
            <person name="Delahaunty K."/>
            <person name="Markovic C."/>
            <person name="Hall O."/>
            <person name="Minx P."/>
            <person name="Tomlinson C."/>
            <person name="Mitreva M."/>
            <person name="Nelson J."/>
            <person name="Hou S."/>
            <person name="Wollam A."/>
            <person name="Pepin K.H."/>
            <person name="Johnson M."/>
            <person name="Bhonagiri V."/>
            <person name="Nash W.E."/>
            <person name="Warren W."/>
            <person name="Chinwalla A."/>
            <person name="Mardis E.R."/>
            <person name="Wilson R.K."/>
        </authorList>
    </citation>
    <scope>NUCLEOTIDE SEQUENCE [LARGE SCALE GENOMIC DNA]</scope>
    <source>
        <strain evidence="14">DSM 15176</strain>
    </source>
</reference>
<evidence type="ECO:0000313" key="15">
    <source>
        <dbReference type="Proteomes" id="UP000003438"/>
    </source>
</evidence>
<comment type="subunit">
    <text evidence="2">Monomer.</text>
</comment>
<evidence type="ECO:0000256" key="2">
    <source>
        <dbReference type="ARBA" id="ARBA00011245"/>
    </source>
</evidence>
<evidence type="ECO:0000313" key="14">
    <source>
        <dbReference type="EMBL" id="EFB76497.1"/>
    </source>
</evidence>
<comment type="caution">
    <text evidence="14">The sequence shown here is derived from an EMBL/GenBank/DDBJ whole genome shotgun (WGS) entry which is preliminary data.</text>
</comment>
<evidence type="ECO:0000256" key="3">
    <source>
        <dbReference type="ARBA" id="ARBA00013017"/>
    </source>
</evidence>
<keyword evidence="6 14" id="KW-0560">Oxidoreductase</keyword>
<dbReference type="NCBIfam" id="NF006960">
    <property type="entry name" value="PRK09437.1"/>
    <property type="match status" value="1"/>
</dbReference>
<evidence type="ECO:0000259" key="13">
    <source>
        <dbReference type="PROSITE" id="PS51352"/>
    </source>
</evidence>
<name>D1PKI9_9FIRM</name>
<comment type="function">
    <text evidence="1">Thiol-specific peroxidase that catalyzes the reduction of hydrogen peroxide and organic hydroperoxides to water and alcohols, respectively. Plays a role in cell protection against oxidative stress by detoxifying peroxides and as sensor of hydrogen peroxide-mediated signaling events.</text>
</comment>
<keyword evidence="15" id="KW-1185">Reference proteome</keyword>
<evidence type="ECO:0000256" key="7">
    <source>
        <dbReference type="ARBA" id="ARBA00023157"/>
    </source>
</evidence>
<dbReference type="FunFam" id="3.40.30.10:FF:000007">
    <property type="entry name" value="Thioredoxin-dependent thiol peroxidase"/>
    <property type="match status" value="1"/>
</dbReference>
<evidence type="ECO:0000256" key="9">
    <source>
        <dbReference type="ARBA" id="ARBA00032824"/>
    </source>
</evidence>
<dbReference type="InterPro" id="IPR036249">
    <property type="entry name" value="Thioredoxin-like_sf"/>
</dbReference>
<dbReference type="GO" id="GO:0034599">
    <property type="term" value="P:cellular response to oxidative stress"/>
    <property type="evidence" value="ECO:0007669"/>
    <property type="project" value="TreeGrafter"/>
</dbReference>
<evidence type="ECO:0000256" key="1">
    <source>
        <dbReference type="ARBA" id="ARBA00003330"/>
    </source>
</evidence>
<dbReference type="eggNOG" id="COG1225">
    <property type="taxonomic scope" value="Bacteria"/>
</dbReference>
<evidence type="ECO:0000256" key="12">
    <source>
        <dbReference type="ARBA" id="ARBA00049091"/>
    </source>
</evidence>
<dbReference type="GO" id="GO:0005737">
    <property type="term" value="C:cytoplasm"/>
    <property type="evidence" value="ECO:0007669"/>
    <property type="project" value="TreeGrafter"/>
</dbReference>
<gene>
    <name evidence="14" type="ORF">SUBVAR_04865</name>
</gene>
<proteinExistence type="inferred from homology"/>
<dbReference type="GO" id="GO:0008379">
    <property type="term" value="F:thioredoxin peroxidase activity"/>
    <property type="evidence" value="ECO:0007669"/>
    <property type="project" value="TreeGrafter"/>
</dbReference>
<evidence type="ECO:0000256" key="5">
    <source>
        <dbReference type="ARBA" id="ARBA00022862"/>
    </source>
</evidence>
<dbReference type="EC" id="1.11.1.24" evidence="3"/>
<sequence length="187" mass="20838">MSECAIGNIGDFFLTMEAGKEYTYCITGKGALFMLEVGTKAPDFTLSDQNGKEVSLADFLGKYVVLYFYPRDNTPGCTRQACAFTQNFEGFQSSDVVVIGISKDSVASHLKFAQKYNLPFLLLSDPERKAIESYGVWQEKKLYGKVSMGVVRSTYIIDPQGNIEKVMPKVKPDTNAAEILEYFKGKK</sequence>
<keyword evidence="7" id="KW-1015">Disulfide bond</keyword>
<dbReference type="PANTHER" id="PTHR42801">
    <property type="entry name" value="THIOREDOXIN-DEPENDENT PEROXIDE REDUCTASE"/>
    <property type="match status" value="1"/>
</dbReference>